<feature type="region of interest" description="Disordered" evidence="1">
    <location>
        <begin position="1"/>
        <end position="84"/>
    </location>
</feature>
<dbReference type="EMBL" id="BMFJ01000002">
    <property type="protein sequence ID" value="GGE46737.1"/>
    <property type="molecule type" value="Genomic_DNA"/>
</dbReference>
<evidence type="ECO:0000313" key="3">
    <source>
        <dbReference type="EMBL" id="GGE46737.1"/>
    </source>
</evidence>
<proteinExistence type="predicted"/>
<evidence type="ECO:0000256" key="2">
    <source>
        <dbReference type="SAM" id="Phobius"/>
    </source>
</evidence>
<protein>
    <submittedName>
        <fullName evidence="3">Uncharacterized protein</fullName>
    </submittedName>
</protein>
<dbReference type="RefSeq" id="WP_188479343.1">
    <property type="nucleotide sequence ID" value="NZ_BMFJ01000002.1"/>
</dbReference>
<feature type="compositionally biased region" description="Polar residues" evidence="1">
    <location>
        <begin position="1"/>
        <end position="10"/>
    </location>
</feature>
<keyword evidence="2" id="KW-0812">Transmembrane</keyword>
<evidence type="ECO:0000313" key="4">
    <source>
        <dbReference type="Proteomes" id="UP000612855"/>
    </source>
</evidence>
<sequence length="111" mass="11241">MATPTRTSGEAGSVDNADQLREQIDRGGAGDKVAFSDPSAAPLGTDDEAAGHPPGPDEVRRAATAELPRDTPAADKQTPAERVRASRGVWVVAVAVGVLIAIGTGVAAFLP</sequence>
<reference evidence="4" key="1">
    <citation type="journal article" date="2019" name="Int. J. Syst. Evol. Microbiol.">
        <title>The Global Catalogue of Microorganisms (GCM) 10K type strain sequencing project: providing services to taxonomists for standard genome sequencing and annotation.</title>
        <authorList>
            <consortium name="The Broad Institute Genomics Platform"/>
            <consortium name="The Broad Institute Genome Sequencing Center for Infectious Disease"/>
            <person name="Wu L."/>
            <person name="Ma J."/>
        </authorList>
    </citation>
    <scope>NUCLEOTIDE SEQUENCE [LARGE SCALE GENOMIC DNA]</scope>
    <source>
        <strain evidence="4">CGMCC 1.12664</strain>
    </source>
</reference>
<evidence type="ECO:0000256" key="1">
    <source>
        <dbReference type="SAM" id="MobiDB-lite"/>
    </source>
</evidence>
<organism evidence="3 4">
    <name type="scientific">Primorskyibacter flagellatus</name>
    <dbReference type="NCBI Taxonomy" id="1387277"/>
    <lineage>
        <taxon>Bacteria</taxon>
        <taxon>Pseudomonadati</taxon>
        <taxon>Pseudomonadota</taxon>
        <taxon>Alphaproteobacteria</taxon>
        <taxon>Rhodobacterales</taxon>
        <taxon>Roseobacteraceae</taxon>
        <taxon>Primorskyibacter</taxon>
    </lineage>
</organism>
<name>A0A917EK09_9RHOB</name>
<accession>A0A917EK09</accession>
<dbReference type="Proteomes" id="UP000612855">
    <property type="component" value="Unassembled WGS sequence"/>
</dbReference>
<feature type="compositionally biased region" description="Basic and acidic residues" evidence="1">
    <location>
        <begin position="55"/>
        <end position="84"/>
    </location>
</feature>
<keyword evidence="2" id="KW-1133">Transmembrane helix</keyword>
<keyword evidence="4" id="KW-1185">Reference proteome</keyword>
<feature type="compositionally biased region" description="Basic and acidic residues" evidence="1">
    <location>
        <begin position="18"/>
        <end position="29"/>
    </location>
</feature>
<dbReference type="AlphaFoldDB" id="A0A917EK09"/>
<feature type="transmembrane region" description="Helical" evidence="2">
    <location>
        <begin position="89"/>
        <end position="110"/>
    </location>
</feature>
<gene>
    <name evidence="3" type="ORF">GCM10011360_37470</name>
</gene>
<keyword evidence="2" id="KW-0472">Membrane</keyword>
<comment type="caution">
    <text evidence="3">The sequence shown here is derived from an EMBL/GenBank/DDBJ whole genome shotgun (WGS) entry which is preliminary data.</text>
</comment>